<protein>
    <submittedName>
        <fullName evidence="5">Prefoldin subunit 6</fullName>
    </submittedName>
</protein>
<dbReference type="GO" id="GO:0051087">
    <property type="term" value="F:protein-folding chaperone binding"/>
    <property type="evidence" value="ECO:0007669"/>
    <property type="project" value="TreeGrafter"/>
</dbReference>
<dbReference type="PANTHER" id="PTHR21431">
    <property type="entry name" value="PREFOLDIN SUBUNIT 6"/>
    <property type="match status" value="1"/>
</dbReference>
<dbReference type="EMBL" id="JANBUO010000236">
    <property type="protein sequence ID" value="KAJ2805994.1"/>
    <property type="molecule type" value="Genomic_DNA"/>
</dbReference>
<dbReference type="PANTHER" id="PTHR21431:SF0">
    <property type="entry name" value="PREFOLDIN SUBUNIT 6"/>
    <property type="match status" value="1"/>
</dbReference>
<evidence type="ECO:0000256" key="2">
    <source>
        <dbReference type="ARBA" id="ARBA00023186"/>
    </source>
</evidence>
<proteinExistence type="inferred from homology"/>
<dbReference type="OrthoDB" id="248120at2759"/>
<organism evidence="5 6">
    <name type="scientific">Coemansia guatemalensis</name>
    <dbReference type="NCBI Taxonomy" id="2761395"/>
    <lineage>
        <taxon>Eukaryota</taxon>
        <taxon>Fungi</taxon>
        <taxon>Fungi incertae sedis</taxon>
        <taxon>Zoopagomycota</taxon>
        <taxon>Kickxellomycotina</taxon>
        <taxon>Kickxellomycetes</taxon>
        <taxon>Kickxellales</taxon>
        <taxon>Kickxellaceae</taxon>
        <taxon>Coemansia</taxon>
    </lineage>
</organism>
<feature type="coiled-coil region" evidence="3">
    <location>
        <begin position="1"/>
        <end position="52"/>
    </location>
</feature>
<dbReference type="GO" id="GO:0006457">
    <property type="term" value="P:protein folding"/>
    <property type="evidence" value="ECO:0007669"/>
    <property type="project" value="InterPro"/>
</dbReference>
<dbReference type="InterPro" id="IPR002777">
    <property type="entry name" value="PFD_beta-like"/>
</dbReference>
<reference evidence="5" key="1">
    <citation type="submission" date="2022-07" db="EMBL/GenBank/DDBJ databases">
        <title>Phylogenomic reconstructions and comparative analyses of Kickxellomycotina fungi.</title>
        <authorList>
            <person name="Reynolds N.K."/>
            <person name="Stajich J.E."/>
            <person name="Barry K."/>
            <person name="Grigoriev I.V."/>
            <person name="Crous P."/>
            <person name="Smith M.E."/>
        </authorList>
    </citation>
    <scope>NUCLEOTIDE SEQUENCE</scope>
    <source>
        <strain evidence="5">NRRL 1565</strain>
    </source>
</reference>
<dbReference type="Gene3D" id="1.10.287.370">
    <property type="match status" value="1"/>
</dbReference>
<comment type="similarity">
    <text evidence="1">Belongs to the prefoldin subunit beta family.</text>
</comment>
<dbReference type="GO" id="GO:0051131">
    <property type="term" value="P:chaperone-mediated protein complex assembly"/>
    <property type="evidence" value="ECO:0007669"/>
    <property type="project" value="TreeGrafter"/>
</dbReference>
<dbReference type="CDD" id="cd23161">
    <property type="entry name" value="Prefoldin_6"/>
    <property type="match status" value="1"/>
</dbReference>
<evidence type="ECO:0000256" key="3">
    <source>
        <dbReference type="SAM" id="Coils"/>
    </source>
</evidence>
<gene>
    <name evidence="5" type="primary">YKE2_1</name>
    <name evidence="4" type="synonym">YKE2_2</name>
    <name evidence="5" type="ORF">H4R20_001863</name>
    <name evidence="4" type="ORF">H4R20_004848</name>
</gene>
<dbReference type="Proteomes" id="UP001140094">
    <property type="component" value="Unassembled WGS sequence"/>
</dbReference>
<comment type="caution">
    <text evidence="5">The sequence shown here is derived from an EMBL/GenBank/DDBJ whole genome shotgun (WGS) entry which is preliminary data.</text>
</comment>
<keyword evidence="3" id="KW-0175">Coiled coil</keyword>
<dbReference type="EMBL" id="JANBUO010001413">
    <property type="protein sequence ID" value="KAJ2798376.1"/>
    <property type="molecule type" value="Genomic_DNA"/>
</dbReference>
<dbReference type="GO" id="GO:0016272">
    <property type="term" value="C:prefoldin complex"/>
    <property type="evidence" value="ECO:0007669"/>
    <property type="project" value="InterPro"/>
</dbReference>
<keyword evidence="6" id="KW-1185">Reference proteome</keyword>
<keyword evidence="2" id="KW-0143">Chaperone</keyword>
<evidence type="ECO:0000313" key="6">
    <source>
        <dbReference type="Proteomes" id="UP001140094"/>
    </source>
</evidence>
<name>A0A9W8LSV3_9FUNG</name>
<accession>A0A9W8LSV3</accession>
<dbReference type="SUPFAM" id="SSF46579">
    <property type="entry name" value="Prefoldin"/>
    <property type="match status" value="1"/>
</dbReference>
<evidence type="ECO:0000313" key="5">
    <source>
        <dbReference type="EMBL" id="KAJ2805994.1"/>
    </source>
</evidence>
<dbReference type="GO" id="GO:0005737">
    <property type="term" value="C:cytoplasm"/>
    <property type="evidence" value="ECO:0007669"/>
    <property type="project" value="TreeGrafter"/>
</dbReference>
<evidence type="ECO:0000256" key="1">
    <source>
        <dbReference type="ARBA" id="ARBA00008045"/>
    </source>
</evidence>
<dbReference type="Pfam" id="PF01920">
    <property type="entry name" value="Prefoldin_2"/>
    <property type="match status" value="1"/>
</dbReference>
<evidence type="ECO:0000313" key="4">
    <source>
        <dbReference type="EMBL" id="KAJ2798376.1"/>
    </source>
</evidence>
<dbReference type="AlphaFoldDB" id="A0A9W8LSV3"/>
<dbReference type="InterPro" id="IPR009053">
    <property type="entry name" value="Prefoldin"/>
</dbReference>
<dbReference type="FunFam" id="1.10.287.370:FF:000003">
    <property type="entry name" value="Prefoldin subunit 6"/>
    <property type="match status" value="1"/>
</dbReference>
<sequence length="123" mass="14213">MAEKRQALEKVTMALQELRKEQATLVSNHQKLDSQLQENEIVEKEFKHLKDNARIYKLIGPVLVPQEKAEATTNVQKRLEYIRDELKRVDARLKKLSEDQQTTSMDAYKLQMELQNASTSASA</sequence>
<dbReference type="GO" id="GO:0051082">
    <property type="term" value="F:unfolded protein binding"/>
    <property type="evidence" value="ECO:0007669"/>
    <property type="project" value="InterPro"/>
</dbReference>